<keyword evidence="2" id="KW-1185">Reference proteome</keyword>
<protein>
    <submittedName>
        <fullName evidence="1">Uncharacterized protein</fullName>
    </submittedName>
</protein>
<sequence length="157" mass="17104">MRILIMIPPPCFGHSALHRRPLNMLHVTGVLPELSVNKTFTTQSAFRLLTCKQSANKPGGTYRFERRSSRLLQSNNFWPPGVTFLLTTGLGEELCGPCPSPTVDLQQQIDAGAIRVFTATSGIRGIDSGEHGMTTGRPKNSLNSAAFPLLQSRFPPG</sequence>
<evidence type="ECO:0000313" key="1">
    <source>
        <dbReference type="EMBL" id="GIY72510.1"/>
    </source>
</evidence>
<evidence type="ECO:0000313" key="2">
    <source>
        <dbReference type="Proteomes" id="UP001054837"/>
    </source>
</evidence>
<organism evidence="1 2">
    <name type="scientific">Caerostris darwini</name>
    <dbReference type="NCBI Taxonomy" id="1538125"/>
    <lineage>
        <taxon>Eukaryota</taxon>
        <taxon>Metazoa</taxon>
        <taxon>Ecdysozoa</taxon>
        <taxon>Arthropoda</taxon>
        <taxon>Chelicerata</taxon>
        <taxon>Arachnida</taxon>
        <taxon>Araneae</taxon>
        <taxon>Araneomorphae</taxon>
        <taxon>Entelegynae</taxon>
        <taxon>Araneoidea</taxon>
        <taxon>Araneidae</taxon>
        <taxon>Caerostris</taxon>
    </lineage>
</organism>
<gene>
    <name evidence="1" type="ORF">CDAR_208671</name>
</gene>
<reference evidence="1 2" key="1">
    <citation type="submission" date="2021-06" db="EMBL/GenBank/DDBJ databases">
        <title>Caerostris darwini draft genome.</title>
        <authorList>
            <person name="Kono N."/>
            <person name="Arakawa K."/>
        </authorList>
    </citation>
    <scope>NUCLEOTIDE SEQUENCE [LARGE SCALE GENOMIC DNA]</scope>
</reference>
<name>A0AAV4VT33_9ARAC</name>
<dbReference type="Proteomes" id="UP001054837">
    <property type="component" value="Unassembled WGS sequence"/>
</dbReference>
<proteinExistence type="predicted"/>
<accession>A0AAV4VT33</accession>
<dbReference type="AlphaFoldDB" id="A0AAV4VT33"/>
<comment type="caution">
    <text evidence="1">The sequence shown here is derived from an EMBL/GenBank/DDBJ whole genome shotgun (WGS) entry which is preliminary data.</text>
</comment>
<dbReference type="EMBL" id="BPLQ01013495">
    <property type="protein sequence ID" value="GIY72510.1"/>
    <property type="molecule type" value="Genomic_DNA"/>
</dbReference>